<dbReference type="InterPro" id="IPR001138">
    <property type="entry name" value="Zn2Cys6_DnaBD"/>
</dbReference>
<protein>
    <recommendedName>
        <fullName evidence="3">Zn(2)-C6 fungal-type domain-containing protein</fullName>
    </recommendedName>
</protein>
<reference evidence="4 5" key="1">
    <citation type="journal article" date="2014" name="BMC Genomics">
        <title>Genome sequencing of four Aureobasidium pullulans varieties: biotechnological potential, stress tolerance, and description of new species.</title>
        <authorList>
            <person name="Gostin Ar C."/>
            <person name="Ohm R.A."/>
            <person name="Kogej T."/>
            <person name="Sonjak S."/>
            <person name="Turk M."/>
            <person name="Zajc J."/>
            <person name="Zalar P."/>
            <person name="Grube M."/>
            <person name="Sun H."/>
            <person name="Han J."/>
            <person name="Sharma A."/>
            <person name="Chiniquy J."/>
            <person name="Ngan C.Y."/>
            <person name="Lipzen A."/>
            <person name="Barry K."/>
            <person name="Grigoriev I.V."/>
            <person name="Gunde-Cimerman N."/>
        </authorList>
    </citation>
    <scope>NUCLEOTIDE SEQUENCE [LARGE SCALE GENOMIC DNA]</scope>
    <source>
        <strain evidence="4 5">EXF-2481</strain>
    </source>
</reference>
<keyword evidence="1" id="KW-0539">Nucleus</keyword>
<sequence length="540" mass="60584">MVYGGKPSRGCGTCKKRKIKCDEGRPTCTQCEKSSRICLGYKDEADYIFRNQTDKVTSKVAKTRKPRKSGSPDSTYSKDSVVALPKSAASELPADLTILPISSLHNQLIRTRGSLQTNLEALTTLCQQPTVSVEEEVVNVYFRNFVRLYRTQDTVREFLPFLAPMYGASSKDSLLRTATHAAALCAISQLPEQRHLQYRAADTYGKAMRIAASALQDPAQATSDETLQATLLMCLYESIKATDNSINAWSNHVEGASAIVQSRGTKQIETQQSLALFRAARTHMLINCIRQGKPTKQLESGMIWLCDNTEDDPLAYLTHCTIELPALMEKTRRLCERERDPNSMADMEDILERACHLEATMQNWVASLSDDWLPHTIAYIPEKPVNPLTADAWVGPVHAFSDVHKGCVLNKLHSCHMLSAAVILNGLEWLRPYDYPMDDRYIHTRWIEQRTVDDICSSVPFYLGMGQQRARTPDQMETIADLIGGYSLIWPLHAAASCPRISKDQWLYIYGRLAKIAKECGLQQALLISTDRKDQFVSPV</sequence>
<gene>
    <name evidence="4" type="ORF">AUEXF2481DRAFT_176859</name>
</gene>
<dbReference type="Proteomes" id="UP000030641">
    <property type="component" value="Unassembled WGS sequence"/>
</dbReference>
<dbReference type="PANTHER" id="PTHR38791">
    <property type="entry name" value="ZN(II)2CYS6 TRANSCRIPTION FACTOR (EUROFUNG)-RELATED-RELATED"/>
    <property type="match status" value="1"/>
</dbReference>
<dbReference type="PANTHER" id="PTHR38791:SF13">
    <property type="entry name" value="ZN(2)-C6 FUNGAL-TYPE DOMAIN-CONTAINING PROTEIN"/>
    <property type="match status" value="1"/>
</dbReference>
<dbReference type="GeneID" id="25362290"/>
<dbReference type="CDD" id="cd00067">
    <property type="entry name" value="GAL4"/>
    <property type="match status" value="1"/>
</dbReference>
<dbReference type="RefSeq" id="XP_013348381.1">
    <property type="nucleotide sequence ID" value="XM_013492927.1"/>
</dbReference>
<dbReference type="OrthoDB" id="4491390at2759"/>
<dbReference type="PROSITE" id="PS00463">
    <property type="entry name" value="ZN2_CY6_FUNGAL_1"/>
    <property type="match status" value="1"/>
</dbReference>
<dbReference type="PROSITE" id="PS50048">
    <property type="entry name" value="ZN2_CY6_FUNGAL_2"/>
    <property type="match status" value="1"/>
</dbReference>
<dbReference type="Gene3D" id="4.10.240.10">
    <property type="entry name" value="Zn(2)-C6 fungal-type DNA-binding domain"/>
    <property type="match status" value="1"/>
</dbReference>
<dbReference type="OMA" id="TIMSTDD"/>
<dbReference type="SUPFAM" id="SSF57701">
    <property type="entry name" value="Zn2/Cys6 DNA-binding domain"/>
    <property type="match status" value="1"/>
</dbReference>
<organism evidence="4 5">
    <name type="scientific">Aureobasidium subglaciale (strain EXF-2481)</name>
    <name type="common">Aureobasidium pullulans var. subglaciale</name>
    <dbReference type="NCBI Taxonomy" id="1043005"/>
    <lineage>
        <taxon>Eukaryota</taxon>
        <taxon>Fungi</taxon>
        <taxon>Dikarya</taxon>
        <taxon>Ascomycota</taxon>
        <taxon>Pezizomycotina</taxon>
        <taxon>Dothideomycetes</taxon>
        <taxon>Dothideomycetidae</taxon>
        <taxon>Dothideales</taxon>
        <taxon>Saccotheciaceae</taxon>
        <taxon>Aureobasidium</taxon>
    </lineage>
</organism>
<name>A0A074ZM23_AURSE</name>
<accession>A0A074ZM23</accession>
<proteinExistence type="predicted"/>
<dbReference type="InterPro" id="IPR021858">
    <property type="entry name" value="Fun_TF"/>
</dbReference>
<dbReference type="EMBL" id="KL584750">
    <property type="protein sequence ID" value="KEQ99441.1"/>
    <property type="molecule type" value="Genomic_DNA"/>
</dbReference>
<dbReference type="Pfam" id="PF00172">
    <property type="entry name" value="Zn_clus"/>
    <property type="match status" value="1"/>
</dbReference>
<evidence type="ECO:0000313" key="5">
    <source>
        <dbReference type="Proteomes" id="UP000030641"/>
    </source>
</evidence>
<evidence type="ECO:0000256" key="2">
    <source>
        <dbReference type="SAM" id="MobiDB-lite"/>
    </source>
</evidence>
<evidence type="ECO:0000313" key="4">
    <source>
        <dbReference type="EMBL" id="KEQ99441.1"/>
    </source>
</evidence>
<feature type="domain" description="Zn(2)-C6 fungal-type" evidence="3">
    <location>
        <begin position="10"/>
        <end position="38"/>
    </location>
</feature>
<dbReference type="GO" id="GO:0000981">
    <property type="term" value="F:DNA-binding transcription factor activity, RNA polymerase II-specific"/>
    <property type="evidence" value="ECO:0007669"/>
    <property type="project" value="InterPro"/>
</dbReference>
<dbReference type="GO" id="GO:0008270">
    <property type="term" value="F:zinc ion binding"/>
    <property type="evidence" value="ECO:0007669"/>
    <property type="project" value="InterPro"/>
</dbReference>
<dbReference type="HOGENOM" id="CLU_013866_5_1_1"/>
<evidence type="ECO:0000259" key="3">
    <source>
        <dbReference type="PROSITE" id="PS50048"/>
    </source>
</evidence>
<keyword evidence="5" id="KW-1185">Reference proteome</keyword>
<dbReference type="InterPro" id="IPR036864">
    <property type="entry name" value="Zn2-C6_fun-type_DNA-bd_sf"/>
</dbReference>
<dbReference type="AlphaFoldDB" id="A0A074ZM23"/>
<dbReference type="STRING" id="1043005.A0A074ZM23"/>
<feature type="region of interest" description="Disordered" evidence="2">
    <location>
        <begin position="58"/>
        <end position="78"/>
    </location>
</feature>
<dbReference type="Pfam" id="PF11951">
    <property type="entry name" value="Fungal_trans_2"/>
    <property type="match status" value="1"/>
</dbReference>
<dbReference type="InParanoid" id="A0A074ZM23"/>
<dbReference type="InterPro" id="IPR053175">
    <property type="entry name" value="DHMBA_Reg_Transcription_Factor"/>
</dbReference>
<evidence type="ECO:0000256" key="1">
    <source>
        <dbReference type="ARBA" id="ARBA00023242"/>
    </source>
</evidence>
<dbReference type="SMART" id="SM00066">
    <property type="entry name" value="GAL4"/>
    <property type="match status" value="1"/>
</dbReference>